<dbReference type="KEGG" id="plm:Plim_2457"/>
<sequence length="141" mass="16683">MNQPMPDFKWNELDFLEFFPVAPILEDYYAASYNYEAERNGLRLLFTVWEMESVIQASLFRLSSEKALSTWAAYVRGEVRLIDDDRGRYLEFEDCIVAPNRFWYLEAGDVFDKTRFPFSVTITVTIDPDFHIAFVNYESRT</sequence>
<keyword evidence="2" id="KW-1185">Reference proteome</keyword>
<gene>
    <name evidence="1" type="ordered locus">Plim_2457</name>
</gene>
<protein>
    <submittedName>
        <fullName evidence="1">Uncharacterized protein</fullName>
    </submittedName>
</protein>
<dbReference type="eggNOG" id="ENOG502ZTKA">
    <property type="taxonomic scope" value="Bacteria"/>
</dbReference>
<evidence type="ECO:0000313" key="1">
    <source>
        <dbReference type="EMBL" id="ADG68283.1"/>
    </source>
</evidence>
<dbReference type="Proteomes" id="UP000002220">
    <property type="component" value="Chromosome"/>
</dbReference>
<dbReference type="EMBL" id="CP001744">
    <property type="protein sequence ID" value="ADG68283.1"/>
    <property type="molecule type" value="Genomic_DNA"/>
</dbReference>
<dbReference type="STRING" id="521674.Plim_2457"/>
<evidence type="ECO:0000313" key="2">
    <source>
        <dbReference type="Proteomes" id="UP000002220"/>
    </source>
</evidence>
<dbReference type="HOGENOM" id="CLU_1945838_0_0_0"/>
<proteinExistence type="predicted"/>
<reference evidence="1 2" key="1">
    <citation type="journal article" date="2010" name="Stand. Genomic Sci.">
        <title>Complete genome sequence of Planctomyces limnophilus type strain (Mu 290).</title>
        <authorList>
            <person name="Labutti K."/>
            <person name="Sikorski J."/>
            <person name="Schneider S."/>
            <person name="Nolan M."/>
            <person name="Lucas S."/>
            <person name="Glavina Del Rio T."/>
            <person name="Tice H."/>
            <person name="Cheng J.F."/>
            <person name="Goodwin L."/>
            <person name="Pitluck S."/>
            <person name="Liolios K."/>
            <person name="Ivanova N."/>
            <person name="Mavromatis K."/>
            <person name="Mikhailova N."/>
            <person name="Pati A."/>
            <person name="Chen A."/>
            <person name="Palaniappan K."/>
            <person name="Land M."/>
            <person name="Hauser L."/>
            <person name="Chang Y.J."/>
            <person name="Jeffries C.D."/>
            <person name="Tindall B.J."/>
            <person name="Rohde M."/>
            <person name="Goker M."/>
            <person name="Woyke T."/>
            <person name="Bristow J."/>
            <person name="Eisen J.A."/>
            <person name="Markowitz V."/>
            <person name="Hugenholtz P."/>
            <person name="Kyrpides N.C."/>
            <person name="Klenk H.P."/>
            <person name="Lapidus A."/>
        </authorList>
    </citation>
    <scope>NUCLEOTIDE SEQUENCE [LARGE SCALE GENOMIC DNA]</scope>
    <source>
        <strain evidence="2">ATCC 43296 / DSM 3776 / IFAM 1008 / Mu 290</strain>
    </source>
</reference>
<accession>D5SPD9</accession>
<name>D5SPD9_PLAL2</name>
<organism evidence="1 2">
    <name type="scientific">Planctopirus limnophila (strain ATCC 43296 / DSM 3776 / IFAM 1008 / Mu 290)</name>
    <name type="common">Planctomyces limnophilus</name>
    <dbReference type="NCBI Taxonomy" id="521674"/>
    <lineage>
        <taxon>Bacteria</taxon>
        <taxon>Pseudomonadati</taxon>
        <taxon>Planctomycetota</taxon>
        <taxon>Planctomycetia</taxon>
        <taxon>Planctomycetales</taxon>
        <taxon>Planctomycetaceae</taxon>
        <taxon>Planctopirus</taxon>
    </lineage>
</organism>
<dbReference type="AlphaFoldDB" id="D5SPD9"/>